<proteinExistence type="predicted"/>
<evidence type="ECO:0000313" key="3">
    <source>
        <dbReference type="Proteomes" id="UP000805614"/>
    </source>
</evidence>
<dbReference type="RefSeq" id="WP_187247419.1">
    <property type="nucleotide sequence ID" value="NZ_BAAAOK010000001.1"/>
</dbReference>
<organism evidence="2 3">
    <name type="scientific">Actinomadura alba</name>
    <dbReference type="NCBI Taxonomy" id="406431"/>
    <lineage>
        <taxon>Bacteria</taxon>
        <taxon>Bacillati</taxon>
        <taxon>Actinomycetota</taxon>
        <taxon>Actinomycetes</taxon>
        <taxon>Streptosporangiales</taxon>
        <taxon>Thermomonosporaceae</taxon>
        <taxon>Actinomadura</taxon>
    </lineage>
</organism>
<evidence type="ECO:0000256" key="1">
    <source>
        <dbReference type="SAM" id="SignalP"/>
    </source>
</evidence>
<keyword evidence="3" id="KW-1185">Reference proteome</keyword>
<accession>A0ABR7M009</accession>
<reference evidence="2 3" key="1">
    <citation type="submission" date="2020-06" db="EMBL/GenBank/DDBJ databases">
        <title>Actinomadura xiongansis sp. nov., isolated from soil of Baiyangdian.</title>
        <authorList>
            <person name="Zhang X."/>
        </authorList>
    </citation>
    <scope>NUCLEOTIDE SEQUENCE [LARGE SCALE GENOMIC DNA]</scope>
    <source>
        <strain evidence="2 3">HBUM206468</strain>
    </source>
</reference>
<feature type="signal peptide" evidence="1">
    <location>
        <begin position="1"/>
        <end position="31"/>
    </location>
</feature>
<sequence length="68" mass="6993">MGILKRITLAISGLLLAAVATLAMGAAPAAAASSATAGSHGITLSAWCGDWECGCWDDCCDDCFVDWW</sequence>
<evidence type="ECO:0000313" key="2">
    <source>
        <dbReference type="EMBL" id="MBC6470379.1"/>
    </source>
</evidence>
<dbReference type="EMBL" id="JABVEC010000040">
    <property type="protein sequence ID" value="MBC6470379.1"/>
    <property type="molecule type" value="Genomic_DNA"/>
</dbReference>
<protein>
    <recommendedName>
        <fullName evidence="4">Secreted protein</fullName>
    </recommendedName>
</protein>
<keyword evidence="1" id="KW-0732">Signal</keyword>
<evidence type="ECO:0008006" key="4">
    <source>
        <dbReference type="Google" id="ProtNLM"/>
    </source>
</evidence>
<dbReference type="Proteomes" id="UP000805614">
    <property type="component" value="Unassembled WGS sequence"/>
</dbReference>
<name>A0ABR7M009_9ACTN</name>
<gene>
    <name evidence="2" type="ORF">HKK74_33540</name>
</gene>
<comment type="caution">
    <text evidence="2">The sequence shown here is derived from an EMBL/GenBank/DDBJ whole genome shotgun (WGS) entry which is preliminary data.</text>
</comment>
<feature type="chain" id="PRO_5045165160" description="Secreted protein" evidence="1">
    <location>
        <begin position="32"/>
        <end position="68"/>
    </location>
</feature>